<organism evidence="8 9">
    <name type="scientific">Halarcobacter ebronensis</name>
    <dbReference type="NCBI Taxonomy" id="1462615"/>
    <lineage>
        <taxon>Bacteria</taxon>
        <taxon>Pseudomonadati</taxon>
        <taxon>Campylobacterota</taxon>
        <taxon>Epsilonproteobacteria</taxon>
        <taxon>Campylobacterales</taxon>
        <taxon>Arcobacteraceae</taxon>
        <taxon>Halarcobacter</taxon>
    </lineage>
</organism>
<keyword evidence="3 5" id="KW-0560">Oxidoreductase</keyword>
<gene>
    <name evidence="8" type="ORF">CRV08_06070</name>
</gene>
<evidence type="ECO:0000313" key="9">
    <source>
        <dbReference type="Proteomes" id="UP000290172"/>
    </source>
</evidence>
<dbReference type="SUPFAM" id="SSF51735">
    <property type="entry name" value="NAD(P)-binding Rossmann-fold domains"/>
    <property type="match status" value="1"/>
</dbReference>
<dbReference type="InterPro" id="IPR036291">
    <property type="entry name" value="NAD(P)-bd_dom_sf"/>
</dbReference>
<evidence type="ECO:0000256" key="5">
    <source>
        <dbReference type="RuleBase" id="RU003719"/>
    </source>
</evidence>
<evidence type="ECO:0000256" key="2">
    <source>
        <dbReference type="ARBA" id="ARBA00022605"/>
    </source>
</evidence>
<dbReference type="AlphaFoldDB" id="A0A4Q0YFQ5"/>
<dbReference type="InterPro" id="IPR006140">
    <property type="entry name" value="D-isomer_DH_NAD-bd"/>
</dbReference>
<evidence type="ECO:0008006" key="10">
    <source>
        <dbReference type="Google" id="ProtNLM"/>
    </source>
</evidence>
<evidence type="ECO:0000256" key="4">
    <source>
        <dbReference type="ARBA" id="ARBA00023027"/>
    </source>
</evidence>
<dbReference type="RefSeq" id="WP_128980128.1">
    <property type="nucleotide sequence ID" value="NZ_PDKJ01000004.1"/>
</dbReference>
<dbReference type="Pfam" id="PF02826">
    <property type="entry name" value="2-Hacid_dh_C"/>
    <property type="match status" value="1"/>
</dbReference>
<sequence length="308" mass="35620">MQIGIVEGKDFSQKAIDSLKKIGTVTIFDKNDINIFIEDKDILFIRLNYNIDAKLLKNAKVLKFICSPTTGLNHIDLKTCNDNNIKIISLKNQKEFLQTIRATPEHTFGLILSLLRNYKRAFLDSNNNTWDRDIYKGYELYGKRIGIIGFGRVGSILAKYFNTFDAQTFFYDIKLEINTNFAQRVSSIKELISKSDIVVLSASYSDEYNRFFDKKYVDLLKDKYFINTARGELVDEEYLLTKIEESYFKGIAIDVFQNEAKKNNNIEKFLSLASKTNNLIITSHIAGATYESMWKTEEFIVDLLKEEL</sequence>
<evidence type="ECO:0000256" key="3">
    <source>
        <dbReference type="ARBA" id="ARBA00023002"/>
    </source>
</evidence>
<dbReference type="PANTHER" id="PTHR42789">
    <property type="entry name" value="D-ISOMER SPECIFIC 2-HYDROXYACID DEHYDROGENASE FAMILY PROTEIN (AFU_ORTHOLOGUE AFUA_6G10090)"/>
    <property type="match status" value="1"/>
</dbReference>
<comment type="similarity">
    <text evidence="1 5">Belongs to the D-isomer specific 2-hydroxyacid dehydrogenase family.</text>
</comment>
<evidence type="ECO:0000256" key="1">
    <source>
        <dbReference type="ARBA" id="ARBA00005854"/>
    </source>
</evidence>
<accession>A0A4Q0YFQ5</accession>
<dbReference type="InterPro" id="IPR050857">
    <property type="entry name" value="D-2-hydroxyacid_DH"/>
</dbReference>
<dbReference type="GO" id="GO:0016616">
    <property type="term" value="F:oxidoreductase activity, acting on the CH-OH group of donors, NAD or NADP as acceptor"/>
    <property type="evidence" value="ECO:0007669"/>
    <property type="project" value="InterPro"/>
</dbReference>
<dbReference type="Pfam" id="PF00389">
    <property type="entry name" value="2-Hacid_dh"/>
    <property type="match status" value="1"/>
</dbReference>
<keyword evidence="4" id="KW-0520">NAD</keyword>
<dbReference type="InterPro" id="IPR029752">
    <property type="entry name" value="D-isomer_DH_CS1"/>
</dbReference>
<evidence type="ECO:0000259" key="6">
    <source>
        <dbReference type="Pfam" id="PF00389"/>
    </source>
</evidence>
<proteinExistence type="inferred from homology"/>
<protein>
    <recommendedName>
        <fullName evidence="10">Hydroxyacid dehydrogenase</fullName>
    </recommendedName>
</protein>
<reference evidence="8 9" key="1">
    <citation type="submission" date="2017-10" db="EMBL/GenBank/DDBJ databases">
        <title>Genomics of the genus Arcobacter.</title>
        <authorList>
            <person name="Perez-Cataluna A."/>
            <person name="Figueras M.J."/>
        </authorList>
    </citation>
    <scope>NUCLEOTIDE SEQUENCE [LARGE SCALE GENOMIC DNA]</scope>
    <source>
        <strain evidence="8 9">CECT 8993</strain>
    </source>
</reference>
<evidence type="ECO:0000259" key="7">
    <source>
        <dbReference type="Pfam" id="PF02826"/>
    </source>
</evidence>
<comment type="caution">
    <text evidence="8">The sequence shown here is derived from an EMBL/GenBank/DDBJ whole genome shotgun (WGS) entry which is preliminary data.</text>
</comment>
<dbReference type="EMBL" id="PDKJ01000004">
    <property type="protein sequence ID" value="RXJ68995.1"/>
    <property type="molecule type" value="Genomic_DNA"/>
</dbReference>
<dbReference type="GO" id="GO:0051287">
    <property type="term" value="F:NAD binding"/>
    <property type="evidence" value="ECO:0007669"/>
    <property type="project" value="InterPro"/>
</dbReference>
<dbReference type="Gene3D" id="3.40.50.720">
    <property type="entry name" value="NAD(P)-binding Rossmann-like Domain"/>
    <property type="match status" value="2"/>
</dbReference>
<feature type="domain" description="D-isomer specific 2-hydroxyacid dehydrogenase NAD-binding" evidence="7">
    <location>
        <begin position="108"/>
        <end position="286"/>
    </location>
</feature>
<dbReference type="GO" id="GO:0008652">
    <property type="term" value="P:amino acid biosynthetic process"/>
    <property type="evidence" value="ECO:0007669"/>
    <property type="project" value="UniProtKB-KW"/>
</dbReference>
<evidence type="ECO:0000313" key="8">
    <source>
        <dbReference type="EMBL" id="RXJ68995.1"/>
    </source>
</evidence>
<feature type="domain" description="D-isomer specific 2-hydroxyacid dehydrogenase catalytic" evidence="6">
    <location>
        <begin position="11"/>
        <end position="89"/>
    </location>
</feature>
<dbReference type="Proteomes" id="UP000290172">
    <property type="component" value="Unassembled WGS sequence"/>
</dbReference>
<dbReference type="PANTHER" id="PTHR42789:SF1">
    <property type="entry name" value="D-ISOMER SPECIFIC 2-HYDROXYACID DEHYDROGENASE FAMILY PROTEIN (AFU_ORTHOLOGUE AFUA_6G10090)"/>
    <property type="match status" value="1"/>
</dbReference>
<name>A0A4Q0YFQ5_9BACT</name>
<dbReference type="PROSITE" id="PS00065">
    <property type="entry name" value="D_2_HYDROXYACID_DH_1"/>
    <property type="match status" value="1"/>
</dbReference>
<keyword evidence="2" id="KW-0028">Amino-acid biosynthesis</keyword>
<dbReference type="SUPFAM" id="SSF52283">
    <property type="entry name" value="Formate/glycerate dehydrogenase catalytic domain-like"/>
    <property type="match status" value="1"/>
</dbReference>
<dbReference type="InterPro" id="IPR006139">
    <property type="entry name" value="D-isomer_2_OHA_DH_cat_dom"/>
</dbReference>